<reference evidence="1 2" key="1">
    <citation type="submission" date="2013-12" db="EMBL/GenBank/DDBJ databases">
        <authorList>
            <consortium name="DOE Joint Genome Institute"/>
            <person name="Eisen J."/>
            <person name="Huntemann M."/>
            <person name="Han J."/>
            <person name="Chen A."/>
            <person name="Kyrpides N."/>
            <person name="Mavromatis K."/>
            <person name="Markowitz V."/>
            <person name="Palaniappan K."/>
            <person name="Ivanova N."/>
            <person name="Schaumberg A."/>
            <person name="Pati A."/>
            <person name="Liolios K."/>
            <person name="Nordberg H.P."/>
            <person name="Cantor M.N."/>
            <person name="Hua S.X."/>
            <person name="Woyke T."/>
        </authorList>
    </citation>
    <scope>NUCLEOTIDE SEQUENCE [LARGE SCALE GENOMIC DNA]</scope>
    <source>
        <strain evidence="2">DSM 19437</strain>
    </source>
</reference>
<accession>W0F8A9</accession>
<organism evidence="1 2">
    <name type="scientific">Niabella soli DSM 19437</name>
    <dbReference type="NCBI Taxonomy" id="929713"/>
    <lineage>
        <taxon>Bacteria</taxon>
        <taxon>Pseudomonadati</taxon>
        <taxon>Bacteroidota</taxon>
        <taxon>Chitinophagia</taxon>
        <taxon>Chitinophagales</taxon>
        <taxon>Chitinophagaceae</taxon>
        <taxon>Niabella</taxon>
    </lineage>
</organism>
<dbReference type="HOGENOM" id="CLU_3382888_0_0_10"/>
<protein>
    <submittedName>
        <fullName evidence="1">Uncharacterized protein</fullName>
    </submittedName>
</protein>
<proteinExistence type="predicted"/>
<evidence type="ECO:0000313" key="2">
    <source>
        <dbReference type="Proteomes" id="UP000003586"/>
    </source>
</evidence>
<dbReference type="Proteomes" id="UP000003586">
    <property type="component" value="Chromosome"/>
</dbReference>
<dbReference type="KEGG" id="nso:NIASO_12105"/>
<name>W0F8A9_9BACT</name>
<keyword evidence="2" id="KW-1185">Reference proteome</keyword>
<dbReference type="EMBL" id="CP007035">
    <property type="protein sequence ID" value="AHF17674.1"/>
    <property type="molecule type" value="Genomic_DNA"/>
</dbReference>
<evidence type="ECO:0000313" key="1">
    <source>
        <dbReference type="EMBL" id="AHF17674.1"/>
    </source>
</evidence>
<dbReference type="AlphaFoldDB" id="W0F8A9"/>
<sequence length="33" mass="3695">MGARLSIFTGENKKTGEDTVLPRPDLFEKNVKC</sequence>
<gene>
    <name evidence="1" type="ORF">NIASO_12105</name>
</gene>